<dbReference type="PANTHER" id="PTHR22849">
    <property type="entry name" value="WDSAM1 PROTEIN"/>
    <property type="match status" value="1"/>
</dbReference>
<dbReference type="EC" id="2.3.2.27" evidence="2"/>
<accession>A0A6L5B7K6</accession>
<feature type="non-terminal residue" evidence="4">
    <location>
        <position position="1"/>
    </location>
</feature>
<dbReference type="Pfam" id="PF25598">
    <property type="entry name" value="ARM_PUB"/>
    <property type="match status" value="1"/>
</dbReference>
<comment type="caution">
    <text evidence="4">The sequence shown here is derived from an EMBL/GenBank/DDBJ whole genome shotgun (WGS) entry which is preliminary data.</text>
</comment>
<protein>
    <recommendedName>
        <fullName evidence="2 3">U-box domain-containing protein</fullName>
        <ecNumber evidence="2">2.3.2.27</ecNumber>
    </recommendedName>
    <alternativeName>
        <fullName evidence="2">RING-type E3 ubiquitin transferase PUB</fullName>
    </alternativeName>
</protein>
<dbReference type="Gene3D" id="1.25.10.10">
    <property type="entry name" value="Leucine-rich Repeat Variant"/>
    <property type="match status" value="1"/>
</dbReference>
<evidence type="ECO:0000313" key="5">
    <source>
        <dbReference type="Proteomes" id="UP000593563"/>
    </source>
</evidence>
<dbReference type="SUPFAM" id="SSF48371">
    <property type="entry name" value="ARM repeat"/>
    <property type="match status" value="1"/>
</dbReference>
<dbReference type="GO" id="GO:0046961">
    <property type="term" value="F:proton-transporting ATPase activity, rotational mechanism"/>
    <property type="evidence" value="ECO:0007669"/>
    <property type="project" value="InterPro"/>
</dbReference>
<keyword evidence="5" id="KW-1185">Reference proteome</keyword>
<evidence type="ECO:0000256" key="2">
    <source>
        <dbReference type="RuleBase" id="RU369093"/>
    </source>
</evidence>
<sequence>QHGIQRQITIRNSPGPQPSLYTCATCSFICNHYILYLIIYKECIKLAKPNEELQVTTPGFLSCPAPSQATIKSPMILSSGVTCNCCGNTMRDYIDNIVDNSSECCTISLSKVYEFAKLSAENREFLATYKGFVPAFVEILSNASDVELIGFIMEVLNLLISEDGRVKKQLHDLIFRNNKDCLSLFILLLEKGNLNSKINSAKLLESIASTMNSQTTMFENQALLTGLYKLVSSKTNQTARAVGLSSLIAVSQSRNVKTKLVHLGIVRTGGKILSDPGTEVQVIEKVMKVLEMVSRCPEGRTAICIDERCLKAIVTRLMNVSVTATEHGIGVLWSLCYLSGDRMAKEAVSKSNGMRKVVLVMQSKCSGSVRQMCGDLVKVFQVNSKSWLTSYETRTTRVR</sequence>
<dbReference type="GO" id="GO:0061630">
    <property type="term" value="F:ubiquitin protein ligase activity"/>
    <property type="evidence" value="ECO:0007669"/>
    <property type="project" value="UniProtKB-UniRule"/>
</dbReference>
<comment type="pathway">
    <text evidence="2">Protein modification; protein ubiquitination.</text>
</comment>
<reference evidence="4" key="1">
    <citation type="submission" date="2020-01" db="EMBL/GenBank/DDBJ databases">
        <title>The Celery Genome Sequence Reveals Sequential Paleo-tetraploidization, Resistance Gene Elimination, Karyotype Evolution, and Functional Innovation in Apiales.</title>
        <authorList>
            <person name="Song X."/>
        </authorList>
    </citation>
    <scope>NUCLEOTIDE SEQUENCE</scope>
    <source>
        <tissue evidence="4">Leaf</tissue>
    </source>
</reference>
<dbReference type="EMBL" id="WRXP01002907">
    <property type="protein sequence ID" value="KAF1001719.1"/>
    <property type="molecule type" value="Genomic_DNA"/>
</dbReference>
<dbReference type="InterPro" id="IPR011989">
    <property type="entry name" value="ARM-like"/>
</dbReference>
<dbReference type="GO" id="GO:0000221">
    <property type="term" value="C:vacuolar proton-transporting V-type ATPase, V1 domain"/>
    <property type="evidence" value="ECO:0007669"/>
    <property type="project" value="InterPro"/>
</dbReference>
<feature type="domain" description="U-box" evidence="3">
    <location>
        <begin position="104"/>
        <end position="396"/>
    </location>
</feature>
<proteinExistence type="predicted"/>
<organism evidence="4 5">
    <name type="scientific">Apium graveolens</name>
    <name type="common">Celery</name>
    <dbReference type="NCBI Taxonomy" id="4045"/>
    <lineage>
        <taxon>Eukaryota</taxon>
        <taxon>Viridiplantae</taxon>
        <taxon>Streptophyta</taxon>
        <taxon>Embryophyta</taxon>
        <taxon>Tracheophyta</taxon>
        <taxon>Spermatophyta</taxon>
        <taxon>Magnoliopsida</taxon>
        <taxon>eudicotyledons</taxon>
        <taxon>Gunneridae</taxon>
        <taxon>Pentapetalae</taxon>
        <taxon>asterids</taxon>
        <taxon>campanulids</taxon>
        <taxon>Apiales</taxon>
        <taxon>Apiaceae</taxon>
        <taxon>Apioideae</taxon>
        <taxon>apioid superclade</taxon>
        <taxon>Apieae</taxon>
        <taxon>Apium</taxon>
    </lineage>
</organism>
<dbReference type="InterPro" id="IPR045185">
    <property type="entry name" value="PUB22/23/24-like"/>
</dbReference>
<dbReference type="InterPro" id="IPR058678">
    <property type="entry name" value="ARM_PUB"/>
</dbReference>
<name>A0A6L5B7K6_APIGR</name>
<evidence type="ECO:0000259" key="3">
    <source>
        <dbReference type="Pfam" id="PF25598"/>
    </source>
</evidence>
<gene>
    <name evidence="4" type="ORF">AG4045_019376</name>
</gene>
<dbReference type="PANTHER" id="PTHR22849:SF163">
    <property type="entry name" value="U-BOX DOMAIN-CONTAINING PROTEIN"/>
    <property type="match status" value="1"/>
</dbReference>
<comment type="catalytic activity">
    <reaction evidence="2">
        <text>S-ubiquitinyl-[E2 ubiquitin-conjugating enzyme]-L-cysteine + [acceptor protein]-L-lysine = [E2 ubiquitin-conjugating enzyme]-L-cysteine + N(6)-ubiquitinyl-[acceptor protein]-L-lysine.</text>
        <dbReference type="EC" id="2.3.2.27"/>
    </reaction>
</comment>
<keyword evidence="2" id="KW-0808">Transferase</keyword>
<dbReference type="InterPro" id="IPR016024">
    <property type="entry name" value="ARM-type_fold"/>
</dbReference>
<dbReference type="GO" id="GO:0016567">
    <property type="term" value="P:protein ubiquitination"/>
    <property type="evidence" value="ECO:0007669"/>
    <property type="project" value="UniProtKB-UniRule"/>
</dbReference>
<dbReference type="AlphaFoldDB" id="A0A6L5B7K6"/>
<dbReference type="Proteomes" id="UP000593563">
    <property type="component" value="Unassembled WGS sequence"/>
</dbReference>
<evidence type="ECO:0000256" key="1">
    <source>
        <dbReference type="ARBA" id="ARBA00022786"/>
    </source>
</evidence>
<comment type="function">
    <text evidence="2">Functions as an E3 ubiquitin ligase.</text>
</comment>
<keyword evidence="1 2" id="KW-0833">Ubl conjugation pathway</keyword>
<evidence type="ECO:0000313" key="4">
    <source>
        <dbReference type="EMBL" id="KAF1001719.1"/>
    </source>
</evidence>